<keyword evidence="3 7" id="KW-0547">Nucleotide-binding</keyword>
<feature type="short sequence motif" description="'HIGH' region" evidence="7">
    <location>
        <begin position="10"/>
        <end position="20"/>
    </location>
</feature>
<feature type="binding site" evidence="7">
    <location>
        <position position="99"/>
    </location>
    <ligand>
        <name>Zn(2+)</name>
        <dbReference type="ChEBI" id="CHEBI:29105"/>
    </ligand>
</feature>
<sequence length="285" mass="31934">MAAYVGRFAPTPSGPLHFGSLVAALASYLDAKAHHGQWLVRIDDIDEPRSQPGAQDLILAQLQQHGLCWDGDIRIQTEHKAAYQQALTELQQHQHTYACDCTRRQIKARGPHYDGHCRQRQLDQSPSSGHAIRLCNRAPIYHFNDRILGRVDIAPESAREDFVLRRRDGLFTYQLSVVVDDIQQGITDVVRGADLLEPTSWQLQLYGLLGHTPPRFAHIPLALDERGQKLSKQNHAPALQAEHVLPQLHDACQFLGLTFSAQQSVPATLALAIDAWRLKYLSNTS</sequence>
<dbReference type="PANTHER" id="PTHR43311:SF1">
    <property type="entry name" value="GLUTAMYL-Q TRNA(ASP) SYNTHETASE"/>
    <property type="match status" value="1"/>
</dbReference>
<dbReference type="AlphaFoldDB" id="A0A432ZCB7"/>
<dbReference type="GO" id="GO:0006424">
    <property type="term" value="P:glutamyl-tRNA aminoacylation"/>
    <property type="evidence" value="ECO:0007669"/>
    <property type="project" value="InterPro"/>
</dbReference>
<dbReference type="GO" id="GO:0006400">
    <property type="term" value="P:tRNA modification"/>
    <property type="evidence" value="ECO:0007669"/>
    <property type="project" value="InterPro"/>
</dbReference>
<feature type="binding site" evidence="7">
    <location>
        <position position="232"/>
    </location>
    <ligand>
        <name>ATP</name>
        <dbReference type="ChEBI" id="CHEBI:30616"/>
    </ligand>
</feature>
<dbReference type="InterPro" id="IPR022380">
    <property type="entry name" value="Glu-Q_tRNA(Asp)_Synthase"/>
</dbReference>
<dbReference type="GO" id="GO:0005829">
    <property type="term" value="C:cytosol"/>
    <property type="evidence" value="ECO:0007669"/>
    <property type="project" value="TreeGrafter"/>
</dbReference>
<dbReference type="NCBIfam" id="NF004314">
    <property type="entry name" value="PRK05710.1-3"/>
    <property type="match status" value="1"/>
</dbReference>
<keyword evidence="8" id="KW-0648">Protein biosynthesis</keyword>
<evidence type="ECO:0000313" key="11">
    <source>
        <dbReference type="Proteomes" id="UP000288279"/>
    </source>
</evidence>
<dbReference type="EC" id="6.1.1.-" evidence="7"/>
<feature type="domain" description="Glutamyl/glutaminyl-tRNA synthetase class Ib catalytic" evidence="9">
    <location>
        <begin position="7"/>
        <end position="238"/>
    </location>
</feature>
<gene>
    <name evidence="7 10" type="primary">gluQ</name>
    <name evidence="10" type="ORF">CWI83_09325</name>
</gene>
<keyword evidence="2 7" id="KW-0479">Metal-binding</keyword>
<proteinExistence type="inferred from homology"/>
<protein>
    <recommendedName>
        <fullName evidence="7">Glutamyl-Q tRNA(Asp) synthetase</fullName>
        <shortName evidence="7">Glu-Q-RSs</shortName>
        <ecNumber evidence="7">6.1.1.-</ecNumber>
    </recommendedName>
</protein>
<evidence type="ECO:0000256" key="1">
    <source>
        <dbReference type="ARBA" id="ARBA00022598"/>
    </source>
</evidence>
<feature type="binding site" evidence="7">
    <location>
        <begin position="7"/>
        <end position="11"/>
    </location>
    <ligand>
        <name>L-glutamate</name>
        <dbReference type="ChEBI" id="CHEBI:29985"/>
    </ligand>
</feature>
<feature type="binding site" evidence="7">
    <location>
        <position position="43"/>
    </location>
    <ligand>
        <name>L-glutamate</name>
        <dbReference type="ChEBI" id="CHEBI:29985"/>
    </ligand>
</feature>
<comment type="caution">
    <text evidence="10">The sequence shown here is derived from an EMBL/GenBank/DDBJ whole genome shotgun (WGS) entry which is preliminary data.</text>
</comment>
<dbReference type="PANTHER" id="PTHR43311">
    <property type="entry name" value="GLUTAMATE--TRNA LIGASE"/>
    <property type="match status" value="1"/>
</dbReference>
<comment type="similarity">
    <text evidence="7">Belongs to the class-I aminoacyl-tRNA synthetase family. GluQ subfamily.</text>
</comment>
<evidence type="ECO:0000256" key="4">
    <source>
        <dbReference type="ARBA" id="ARBA00022833"/>
    </source>
</evidence>
<evidence type="ECO:0000256" key="6">
    <source>
        <dbReference type="ARBA" id="ARBA00023146"/>
    </source>
</evidence>
<dbReference type="GO" id="GO:0008270">
    <property type="term" value="F:zinc ion binding"/>
    <property type="evidence" value="ECO:0007669"/>
    <property type="project" value="UniProtKB-UniRule"/>
</dbReference>
<dbReference type="InterPro" id="IPR014729">
    <property type="entry name" value="Rossmann-like_a/b/a_fold"/>
</dbReference>
<feature type="binding site" evidence="7">
    <location>
        <position position="191"/>
    </location>
    <ligand>
        <name>L-glutamate</name>
        <dbReference type="ChEBI" id="CHEBI:29985"/>
    </ligand>
</feature>
<dbReference type="InterPro" id="IPR020058">
    <property type="entry name" value="Glu/Gln-tRNA-synth_Ib_cat-dom"/>
</dbReference>
<dbReference type="GO" id="GO:0005524">
    <property type="term" value="F:ATP binding"/>
    <property type="evidence" value="ECO:0007669"/>
    <property type="project" value="UniProtKB-KW"/>
</dbReference>
<keyword evidence="6 7" id="KW-0030">Aminoacyl-tRNA synthetase</keyword>
<feature type="short sequence motif" description="'KMSKS' region" evidence="7">
    <location>
        <begin position="229"/>
        <end position="233"/>
    </location>
</feature>
<evidence type="ECO:0000256" key="3">
    <source>
        <dbReference type="ARBA" id="ARBA00022741"/>
    </source>
</evidence>
<dbReference type="NCBIfam" id="TIGR03838">
    <property type="entry name" value="queuosine_YadB"/>
    <property type="match status" value="1"/>
</dbReference>
<keyword evidence="5 7" id="KW-0067">ATP-binding</keyword>
<accession>A0A432ZCB7</accession>
<dbReference type="Proteomes" id="UP000288279">
    <property type="component" value="Unassembled WGS sequence"/>
</dbReference>
<feature type="binding site" evidence="7">
    <location>
        <position position="113"/>
    </location>
    <ligand>
        <name>Zn(2+)</name>
        <dbReference type="ChEBI" id="CHEBI:29105"/>
    </ligand>
</feature>
<name>A0A432ZCB7_9GAMM</name>
<dbReference type="Gene3D" id="3.40.50.620">
    <property type="entry name" value="HUPs"/>
    <property type="match status" value="1"/>
</dbReference>
<evidence type="ECO:0000256" key="2">
    <source>
        <dbReference type="ARBA" id="ARBA00022723"/>
    </source>
</evidence>
<keyword evidence="4 7" id="KW-0862">Zinc</keyword>
<feature type="binding site" evidence="7">
    <location>
        <position position="101"/>
    </location>
    <ligand>
        <name>Zn(2+)</name>
        <dbReference type="ChEBI" id="CHEBI:29105"/>
    </ligand>
</feature>
<dbReference type="RefSeq" id="WP_126828381.1">
    <property type="nucleotide sequence ID" value="NZ_PIQG01000005.1"/>
</dbReference>
<dbReference type="InterPro" id="IPR049940">
    <property type="entry name" value="GluQ/Sye"/>
</dbReference>
<feature type="binding site" evidence="7">
    <location>
        <position position="173"/>
    </location>
    <ligand>
        <name>L-glutamate</name>
        <dbReference type="ChEBI" id="CHEBI:29985"/>
    </ligand>
</feature>
<dbReference type="GO" id="GO:0004818">
    <property type="term" value="F:glutamate-tRNA ligase activity"/>
    <property type="evidence" value="ECO:0007669"/>
    <property type="project" value="TreeGrafter"/>
</dbReference>
<dbReference type="InterPro" id="IPR000924">
    <property type="entry name" value="Glu/Gln-tRNA-synth"/>
</dbReference>
<evidence type="ECO:0000256" key="7">
    <source>
        <dbReference type="HAMAP-Rule" id="MF_01428"/>
    </source>
</evidence>
<organism evidence="10 11">
    <name type="scientific">Pseudidiomarina taiwanensis</name>
    <dbReference type="NCBI Taxonomy" id="337250"/>
    <lineage>
        <taxon>Bacteria</taxon>
        <taxon>Pseudomonadati</taxon>
        <taxon>Pseudomonadota</taxon>
        <taxon>Gammaproteobacteria</taxon>
        <taxon>Alteromonadales</taxon>
        <taxon>Idiomarinaceae</taxon>
        <taxon>Pseudidiomarina</taxon>
    </lineage>
</organism>
<comment type="function">
    <text evidence="7">Catalyzes the tRNA-independent activation of glutamate in presence of ATP and the subsequent transfer of glutamate onto a tRNA(Asp). Glutamate is transferred on the 2-amino-5-(4,5-dihydroxy-2-cyclopenten-1-yl) moiety of the queuosine in the wobble position of the QUC anticodon.</text>
</comment>
<comment type="cofactor">
    <cofactor evidence="7">
        <name>Zn(2+)</name>
        <dbReference type="ChEBI" id="CHEBI:29105"/>
    </cofactor>
    <text evidence="7">Binds 1 zinc ion per subunit.</text>
</comment>
<evidence type="ECO:0000313" key="10">
    <source>
        <dbReference type="EMBL" id="RUO75576.1"/>
    </source>
</evidence>
<keyword evidence="11" id="KW-1185">Reference proteome</keyword>
<dbReference type="PRINTS" id="PR00987">
    <property type="entry name" value="TRNASYNTHGLU"/>
</dbReference>
<evidence type="ECO:0000256" key="8">
    <source>
        <dbReference type="RuleBase" id="RU363037"/>
    </source>
</evidence>
<evidence type="ECO:0000256" key="5">
    <source>
        <dbReference type="ARBA" id="ARBA00022840"/>
    </source>
</evidence>
<dbReference type="OrthoDB" id="9807503at2"/>
<dbReference type="EMBL" id="PIQG01000005">
    <property type="protein sequence ID" value="RUO75576.1"/>
    <property type="molecule type" value="Genomic_DNA"/>
</dbReference>
<dbReference type="HAMAP" id="MF_01428">
    <property type="entry name" value="Glu_Q_tRNA_synth"/>
    <property type="match status" value="1"/>
</dbReference>
<feature type="binding site" evidence="7">
    <location>
        <position position="117"/>
    </location>
    <ligand>
        <name>Zn(2+)</name>
        <dbReference type="ChEBI" id="CHEBI:29105"/>
    </ligand>
</feature>
<dbReference type="Pfam" id="PF00749">
    <property type="entry name" value="tRNA-synt_1c"/>
    <property type="match status" value="1"/>
</dbReference>
<reference evidence="10 11" key="1">
    <citation type="journal article" date="2011" name="Front. Microbiol.">
        <title>Genomic signatures of strain selection and enhancement in Bacillus atrophaeus var. globigii, a historical biowarfare simulant.</title>
        <authorList>
            <person name="Gibbons H.S."/>
            <person name="Broomall S.M."/>
            <person name="McNew L.A."/>
            <person name="Daligault H."/>
            <person name="Chapman C."/>
            <person name="Bruce D."/>
            <person name="Karavis M."/>
            <person name="Krepps M."/>
            <person name="McGregor P.A."/>
            <person name="Hong C."/>
            <person name="Park K.H."/>
            <person name="Akmal A."/>
            <person name="Feldman A."/>
            <person name="Lin J.S."/>
            <person name="Chang W.E."/>
            <person name="Higgs B.W."/>
            <person name="Demirev P."/>
            <person name="Lindquist J."/>
            <person name="Liem A."/>
            <person name="Fochler E."/>
            <person name="Read T.D."/>
            <person name="Tapia R."/>
            <person name="Johnson S."/>
            <person name="Bishop-Lilly K.A."/>
            <person name="Detter C."/>
            <person name="Han C."/>
            <person name="Sozhamannan S."/>
            <person name="Rosenzweig C.N."/>
            <person name="Skowronski E.W."/>
        </authorList>
    </citation>
    <scope>NUCLEOTIDE SEQUENCE [LARGE SCALE GENOMIC DNA]</scope>
    <source>
        <strain evidence="10 11">PIT1</strain>
    </source>
</reference>
<dbReference type="SUPFAM" id="SSF52374">
    <property type="entry name" value="Nucleotidylyl transferase"/>
    <property type="match status" value="1"/>
</dbReference>
<keyword evidence="1 7" id="KW-0436">Ligase</keyword>
<dbReference type="FunFam" id="3.40.50.620:FF:000093">
    <property type="entry name" value="Glutamyl-Q tRNA(Asp) synthetase"/>
    <property type="match status" value="1"/>
</dbReference>
<evidence type="ECO:0000259" key="9">
    <source>
        <dbReference type="Pfam" id="PF00749"/>
    </source>
</evidence>